<reference evidence="2" key="1">
    <citation type="journal article" date="2016" name="Nat. Commun.">
        <title>The Gonium pectorale genome demonstrates co-option of cell cycle regulation during the evolution of multicellularity.</title>
        <authorList>
            <person name="Hanschen E.R."/>
            <person name="Marriage T.N."/>
            <person name="Ferris P.J."/>
            <person name="Hamaji T."/>
            <person name="Toyoda A."/>
            <person name="Fujiyama A."/>
            <person name="Neme R."/>
            <person name="Noguchi H."/>
            <person name="Minakuchi Y."/>
            <person name="Suzuki M."/>
            <person name="Kawai-Toyooka H."/>
            <person name="Smith D.R."/>
            <person name="Sparks H."/>
            <person name="Anderson J."/>
            <person name="Bakaric R."/>
            <person name="Luria V."/>
            <person name="Karger A."/>
            <person name="Kirschner M.W."/>
            <person name="Durand P.M."/>
            <person name="Michod R.E."/>
            <person name="Nozaki H."/>
            <person name="Olson B.J."/>
        </authorList>
    </citation>
    <scope>NUCLEOTIDE SEQUENCE [LARGE SCALE GENOMIC DNA]</scope>
    <source>
        <strain evidence="2">NIES-2863</strain>
    </source>
</reference>
<keyword evidence="2" id="KW-1185">Reference proteome</keyword>
<dbReference type="GO" id="GO:0016603">
    <property type="term" value="F:glutaminyl-peptide cyclotransferase activity"/>
    <property type="evidence" value="ECO:0007669"/>
    <property type="project" value="InterPro"/>
</dbReference>
<protein>
    <recommendedName>
        <fullName evidence="3">Glutamine cyclotransferase</fullName>
    </recommendedName>
</protein>
<sequence length="105" mass="11578">MCIWKFTLHGLNGRSSIRQVELTTGNVRSKRDLGPEHFGEGSTRLGDSLYMITWRSGRSFKFSLDLKKEEPFDSGLHDGWGLTTDGTHLIVSESSPVGPLGGTLL</sequence>
<evidence type="ECO:0008006" key="3">
    <source>
        <dbReference type="Google" id="ProtNLM"/>
    </source>
</evidence>
<name>A0A150GEK6_GONPE</name>
<evidence type="ECO:0000313" key="2">
    <source>
        <dbReference type="Proteomes" id="UP000075714"/>
    </source>
</evidence>
<dbReference type="STRING" id="33097.A0A150GEK6"/>
<proteinExistence type="predicted"/>
<dbReference type="EMBL" id="LSYV01000030">
    <property type="protein sequence ID" value="KXZ48248.1"/>
    <property type="molecule type" value="Genomic_DNA"/>
</dbReference>
<accession>A0A150GEK6</accession>
<dbReference type="InterPro" id="IPR007788">
    <property type="entry name" value="QCT"/>
</dbReference>
<organism evidence="1 2">
    <name type="scientific">Gonium pectorale</name>
    <name type="common">Green alga</name>
    <dbReference type="NCBI Taxonomy" id="33097"/>
    <lineage>
        <taxon>Eukaryota</taxon>
        <taxon>Viridiplantae</taxon>
        <taxon>Chlorophyta</taxon>
        <taxon>core chlorophytes</taxon>
        <taxon>Chlorophyceae</taxon>
        <taxon>CS clade</taxon>
        <taxon>Chlamydomonadales</taxon>
        <taxon>Volvocaceae</taxon>
        <taxon>Gonium</taxon>
    </lineage>
</organism>
<dbReference type="Pfam" id="PF05096">
    <property type="entry name" value="Glu_cyclase_2"/>
    <property type="match status" value="1"/>
</dbReference>
<dbReference type="OrthoDB" id="409395at2759"/>
<dbReference type="AlphaFoldDB" id="A0A150GEK6"/>
<comment type="caution">
    <text evidence="1">The sequence shown here is derived from an EMBL/GenBank/DDBJ whole genome shotgun (WGS) entry which is preliminary data.</text>
</comment>
<dbReference type="PANTHER" id="PTHR31270:SF1">
    <property type="entry name" value="GLUTAMINYL-PEPTIDE CYCLOTRANSFERASE"/>
    <property type="match status" value="1"/>
</dbReference>
<gene>
    <name evidence="1" type="ORF">GPECTOR_29g28</name>
</gene>
<dbReference type="PANTHER" id="PTHR31270">
    <property type="entry name" value="GLUTAMINYL-PEPTIDE CYCLOTRANSFERASE"/>
    <property type="match status" value="1"/>
</dbReference>
<evidence type="ECO:0000313" key="1">
    <source>
        <dbReference type="EMBL" id="KXZ48248.1"/>
    </source>
</evidence>
<dbReference type="Proteomes" id="UP000075714">
    <property type="component" value="Unassembled WGS sequence"/>
</dbReference>